<dbReference type="OrthoDB" id="72892at2759"/>
<name>A0A6P3V3X0_BOMIM</name>
<evidence type="ECO:0000313" key="3">
    <source>
        <dbReference type="Proteomes" id="UP000515180"/>
    </source>
</evidence>
<dbReference type="InterPro" id="IPR032436">
    <property type="entry name" value="URB1_C"/>
</dbReference>
<protein>
    <submittedName>
        <fullName evidence="4">Nucleolar pre-ribosomal-associated protein 1 isoform X1</fullName>
    </submittedName>
</protein>
<dbReference type="GO" id="GO:0000463">
    <property type="term" value="P:maturation of LSU-rRNA from tricistronic rRNA transcript (SSU-rRNA, 5.8S rRNA, LSU-rRNA)"/>
    <property type="evidence" value="ECO:0007669"/>
    <property type="project" value="TreeGrafter"/>
</dbReference>
<organism evidence="3 4">
    <name type="scientific">Bombus impatiens</name>
    <name type="common">Bumblebee</name>
    <dbReference type="NCBI Taxonomy" id="132113"/>
    <lineage>
        <taxon>Eukaryota</taxon>
        <taxon>Metazoa</taxon>
        <taxon>Ecdysozoa</taxon>
        <taxon>Arthropoda</taxon>
        <taxon>Hexapoda</taxon>
        <taxon>Insecta</taxon>
        <taxon>Pterygota</taxon>
        <taxon>Neoptera</taxon>
        <taxon>Endopterygota</taxon>
        <taxon>Hymenoptera</taxon>
        <taxon>Apocrita</taxon>
        <taxon>Aculeata</taxon>
        <taxon>Apoidea</taxon>
        <taxon>Anthophila</taxon>
        <taxon>Apidae</taxon>
        <taxon>Bombus</taxon>
        <taxon>Pyrobombus</taxon>
    </lineage>
</organism>
<dbReference type="RefSeq" id="XP_012247521.1">
    <property type="nucleotide sequence ID" value="XM_012392098.3"/>
</dbReference>
<feature type="domain" description="URB1 N-terminal" evidence="1">
    <location>
        <begin position="173"/>
        <end position="481"/>
    </location>
</feature>
<sequence length="1970" mass="227601">MNTDLQSKKSYRIRCDIKEKERGVAEGNYIDVEHINDNMQIVDKYDDTNMLKRKLVCDETKLGKKQKKRNIIDSSINDTSYEEYVAKHKETFQEFQETNNGSEENKEDERDIDTETEYLDGKYFRRSFNSTNGLDMLKKFVKICNENKERDLAAEYLNAGGNILEILKLLAAEKKGISNAITVFSALRILLIKILAQYPQYQSSAESACRHLINSHLSIIHSMLSIQNNTKQQKVVLQLFAAIVSLGGNIPRELLTHLSLPMGVVKSLVQHTKPTDNQNIRSCFIHFILAFLVEGNVSIIRTLLDKRDLFYSIFPDLIYDSKDIVALVLTTLKTYILQNPKISKTMKLQLFSTSIIQNLVCLYNWKGPNNCPKLKNRSSIPHSQYFEEKEVVTGIIHDFLILLLTSHRYGIVFHDYMLGTSHIKHNHVINTVLQSLDRPWEHEKPLDLVVKILTVCPDLIKSQLTLLEPYIEPRVSLKWITAIKFVREIIQSVDMSICVKTCSLELNILQLASAVVSLILPGVILKQAIMPSLSHSNVIIRHEAVLTLTSMFHQTQKCLSISKAVYKEDNDYCTFKDYITEYMVKNVPNLNMILNVWSGAFTSNQIEDNGNDMEYIVEPKKYEHLTAVLHLLHVYIEVCPKLLDTLCDMSSDTFLNTLNKLEDISVVEFNVIKVKAIQFLVIVQPYEFSPDKKIFNDALSFLISALNEETSSVTLCTKATIRTLLNATGMFEGCNDHLDIWINGFINLDDRKKVIKWFVRIVKKAAEDIEKYVNEIIKAEEIINHEVIHIGKLQDIFDELTEKSAIHKNLENNILHMQHLTSISPLLCCMLHKTKEDSHPSILSYLSYVLIHTLHYQVIPQCLIYLTKDMPILPVKEYLLSWLEGNQLVYIKNIIPTMTLLCKLNLVLLSDTKLQMDQIFNGSNIITFQYNEESITIHHSLSTYEVVYLFKMTTFYLVQHTKKSVLTKVQYDNYRCLLMSLLYIAKDSVDSVIILEECAKSIFTHPIILHYFSPIYQKNKNIVRSMITLTVTDVCSMLNNLHKKCNTRNLFIHFKNKLLTQLCKMIDKRQKDEKINNPDKIITLLEVLQPTPKDVVYLLKRLVKLEDTMFISNDKKSLSVYGHLISKLLGIINANEIKSERNVFFELDTEFVRDLCLHLLFLKLNSITNFEIWETVLHGYLSNFSFNIGGIDANIFTSLLSTKITDTTVNLISFLIRKNIRFIPIFVECVKKSKNMEKGNIILPIVASNLNFNWDQDFLQDLKKHYETEITCYLCDPKDVKPWIEENVIAISYLIKTTFNLKICNDICNMILQTGDKLDMVSIHYIKILQSMYNKFAALETESEKLIMNLIQIFLYIVTVTLKKESKNVQKLHILCEILSDAVKHLREKGKVFEFGALSTNHSWLQFTRFSLKFGLKGLKSNKKELPILRTLSILCDIAYKNDSNNEYVKTLFEMATSHSEFINIMLGSSETKRDLVELLWILMRKNKEVMGSTHIPVYLAAYNATLNEADQYILFILQYYENNNVNIYEYRPYVWGNVATTYYSVKGEIHTTLWRQPSVTQVLNLFEEDIVNNTIKEYPVDRSLKDSELYRANNIYDPAFYLPLLYFLLSENNVVSCHKVAQSGALALTFAACSSKHSDVRMIAYTIITRYYTHLEASSSKTKLLWMRLIDALRYGIISQQLELNNIRINCLVSTFLARTSLIATQPLHPLYSVLQIFLVAKPALDINTIPELLQLLHSSDVEYKAHRCWILENIRDSIKTEVELDIAFKCVLFKMLLDFYISNLSDSNTKKLVLEIIDATLKITKASILFIECYGILAWLLEVARSLPKREIQHFELVVKMTDKLLNTILNMKGDIVHYKLMVLSIALSLKSHLTKDIRIEIFTLYINILQKLLLSKHMKIIVTKEQILEILEFSTKILDNTGECDDMLRFGCEYVTKIDCLEDDDEVQIARNSLRTLVWTWCIHETN</sequence>
<reference evidence="4" key="1">
    <citation type="submission" date="2025-08" db="UniProtKB">
        <authorList>
            <consortium name="RefSeq"/>
        </authorList>
    </citation>
    <scope>IDENTIFICATION</scope>
</reference>
<keyword evidence="3" id="KW-1185">Reference proteome</keyword>
<dbReference type="GO" id="GO:0005730">
    <property type="term" value="C:nucleolus"/>
    <property type="evidence" value="ECO:0007669"/>
    <property type="project" value="TreeGrafter"/>
</dbReference>
<dbReference type="Proteomes" id="UP000515180">
    <property type="component" value="Unplaced"/>
</dbReference>
<dbReference type="InterPro" id="IPR021714">
    <property type="entry name" value="URB1_N"/>
</dbReference>
<dbReference type="PANTHER" id="PTHR13500:SF0">
    <property type="entry name" value="NUCLEOLAR PRE-RIBOSOMAL-ASSOCIATED PROTEIN 1"/>
    <property type="match status" value="1"/>
</dbReference>
<dbReference type="GeneID" id="100744035"/>
<dbReference type="GO" id="GO:0000466">
    <property type="term" value="P:maturation of 5.8S rRNA from tricistronic rRNA transcript (SSU-rRNA, 5.8S rRNA, LSU-rRNA)"/>
    <property type="evidence" value="ECO:0007669"/>
    <property type="project" value="TreeGrafter"/>
</dbReference>
<dbReference type="InterPro" id="IPR039844">
    <property type="entry name" value="URB1"/>
</dbReference>
<dbReference type="Pfam" id="PF11707">
    <property type="entry name" value="Npa1"/>
    <property type="match status" value="1"/>
</dbReference>
<evidence type="ECO:0000259" key="1">
    <source>
        <dbReference type="Pfam" id="PF11707"/>
    </source>
</evidence>
<proteinExistence type="predicted"/>
<dbReference type="Pfam" id="PF16201">
    <property type="entry name" value="NopRA1"/>
    <property type="match status" value="1"/>
</dbReference>
<accession>A0A6P3V3X0</accession>
<evidence type="ECO:0000259" key="2">
    <source>
        <dbReference type="Pfam" id="PF16201"/>
    </source>
</evidence>
<gene>
    <name evidence="4" type="primary">LOC100744035</name>
</gene>
<evidence type="ECO:0000313" key="4">
    <source>
        <dbReference type="RefSeq" id="XP_012247521.1"/>
    </source>
</evidence>
<dbReference type="PANTHER" id="PTHR13500">
    <property type="entry name" value="NUCLEOLAR PRERIBOSOMAL-ASSOCIATED PROTEIN 1"/>
    <property type="match status" value="1"/>
</dbReference>
<feature type="domain" description="URB1 C-terminal" evidence="2">
    <location>
        <begin position="1627"/>
        <end position="1821"/>
    </location>
</feature>